<dbReference type="InterPro" id="IPR025944">
    <property type="entry name" value="Sigma_54_int_dom_CS"/>
</dbReference>
<keyword evidence="8" id="KW-1185">Reference proteome</keyword>
<dbReference type="Pfam" id="PF02830">
    <property type="entry name" value="V4R"/>
    <property type="match status" value="1"/>
</dbReference>
<dbReference type="RefSeq" id="WP_091361673.1">
    <property type="nucleotide sequence ID" value="NZ_AP025284.1"/>
</dbReference>
<dbReference type="Gene3D" id="3.30.1380.20">
    <property type="entry name" value="Trafficking protein particle complex subunit 3"/>
    <property type="match status" value="1"/>
</dbReference>
<dbReference type="Gene3D" id="1.10.8.60">
    <property type="match status" value="1"/>
</dbReference>
<dbReference type="CDD" id="cd00009">
    <property type="entry name" value="AAA"/>
    <property type="match status" value="1"/>
</dbReference>
<dbReference type="SUPFAM" id="SSF52540">
    <property type="entry name" value="P-loop containing nucleoside triphosphate hydrolases"/>
    <property type="match status" value="1"/>
</dbReference>
<dbReference type="PROSITE" id="PS00675">
    <property type="entry name" value="SIGMA54_INTERACT_1"/>
    <property type="match status" value="1"/>
</dbReference>
<dbReference type="Proteomes" id="UP000198749">
    <property type="component" value="Unassembled WGS sequence"/>
</dbReference>
<sequence>MHKDESIETPFLLENEILDKTAEGKIYLLGQRMLLLHGYTLASLRREFIERIGLKTTREIFTRLGYQQGTQDALQLKKQGITALDKLFTFGPKIRELEGFVLNRAVKKMHYDEDTGRFWGDYIWESSWESKAHLEHLGVSGSPACWLMTGYACGYTTTVMGRPIVWKETECVGMGHKHCRVVATPLEEADDIDEHLGFMQIETFISRPKSSNCIPLTEPAAAPDTVLPDMVGSSQQFNAVASKLKKVAATHSSVLLIGESGVGKERFAQALHSISQRATGPFISVNCAAIPADLVEAELFGVQKGAFTGAVESRPGRFERADGGTLFLDEISSLPLAAQGKLLRALQEKEVERVGGTEIIRVNVRIVAAANTNLTEDVANGHFRADLYYRINIFPIKIPPLRQRTDDIALLINLFINRFAAEMQKPVTGISRQAFNQLLNHSWPGNVRELENVCERAVILAEENSNIDIEHLLIDEDYTLSANNRVLTSADTRNSSTTDPGEQTNITGAAIEEILSGISSFDEIEHLILQHALSRNGGNISAAARYLNLRRGQFEYRLKKHQSGDTD</sequence>
<dbReference type="PROSITE" id="PS00688">
    <property type="entry name" value="SIGMA54_INTERACT_3"/>
    <property type="match status" value="1"/>
</dbReference>
<dbReference type="InterPro" id="IPR003593">
    <property type="entry name" value="AAA+_ATPase"/>
</dbReference>
<evidence type="ECO:0000256" key="5">
    <source>
        <dbReference type="ARBA" id="ARBA00023163"/>
    </source>
</evidence>
<dbReference type="PANTHER" id="PTHR32071">
    <property type="entry name" value="TRANSCRIPTIONAL REGULATORY PROTEIN"/>
    <property type="match status" value="1"/>
</dbReference>
<dbReference type="SMART" id="SM00989">
    <property type="entry name" value="V4R"/>
    <property type="match status" value="1"/>
</dbReference>
<dbReference type="InterPro" id="IPR004096">
    <property type="entry name" value="V4R"/>
</dbReference>
<evidence type="ECO:0000256" key="2">
    <source>
        <dbReference type="ARBA" id="ARBA00022840"/>
    </source>
</evidence>
<dbReference type="SMART" id="SM00382">
    <property type="entry name" value="AAA"/>
    <property type="match status" value="1"/>
</dbReference>
<keyword evidence="5" id="KW-0804">Transcription</keyword>
<evidence type="ECO:0000313" key="7">
    <source>
        <dbReference type="EMBL" id="SER10836.1"/>
    </source>
</evidence>
<dbReference type="InterPro" id="IPR002197">
    <property type="entry name" value="HTH_Fis"/>
</dbReference>
<dbReference type="AlphaFoldDB" id="A0A1H9LHD8"/>
<keyword evidence="1" id="KW-0547">Nucleotide-binding</keyword>
<feature type="domain" description="Sigma-54 factor interaction" evidence="6">
    <location>
        <begin position="230"/>
        <end position="459"/>
    </location>
</feature>
<dbReference type="InterPro" id="IPR009057">
    <property type="entry name" value="Homeodomain-like_sf"/>
</dbReference>
<keyword evidence="4" id="KW-0238">DNA-binding</keyword>
<dbReference type="Gene3D" id="3.40.50.300">
    <property type="entry name" value="P-loop containing nucleotide triphosphate hydrolases"/>
    <property type="match status" value="1"/>
</dbReference>
<dbReference type="EMBL" id="FOGB01000017">
    <property type="protein sequence ID" value="SER10836.1"/>
    <property type="molecule type" value="Genomic_DNA"/>
</dbReference>
<dbReference type="InterPro" id="IPR058031">
    <property type="entry name" value="AAA_lid_NorR"/>
</dbReference>
<dbReference type="PROSITE" id="PS00676">
    <property type="entry name" value="SIGMA54_INTERACT_2"/>
    <property type="match status" value="1"/>
</dbReference>
<name>A0A1H9LHD8_9GAMM</name>
<evidence type="ECO:0000256" key="4">
    <source>
        <dbReference type="ARBA" id="ARBA00023125"/>
    </source>
</evidence>
<organism evidence="7 8">
    <name type="scientific">Amphritea atlantica</name>
    <dbReference type="NCBI Taxonomy" id="355243"/>
    <lineage>
        <taxon>Bacteria</taxon>
        <taxon>Pseudomonadati</taxon>
        <taxon>Pseudomonadota</taxon>
        <taxon>Gammaproteobacteria</taxon>
        <taxon>Oceanospirillales</taxon>
        <taxon>Oceanospirillaceae</taxon>
        <taxon>Amphritea</taxon>
    </lineage>
</organism>
<evidence type="ECO:0000313" key="8">
    <source>
        <dbReference type="Proteomes" id="UP000198749"/>
    </source>
</evidence>
<dbReference type="Pfam" id="PF25601">
    <property type="entry name" value="AAA_lid_14"/>
    <property type="match status" value="1"/>
</dbReference>
<evidence type="ECO:0000256" key="3">
    <source>
        <dbReference type="ARBA" id="ARBA00023015"/>
    </source>
</evidence>
<dbReference type="Pfam" id="PF06505">
    <property type="entry name" value="XylR_N"/>
    <property type="match status" value="1"/>
</dbReference>
<dbReference type="Gene3D" id="1.10.10.60">
    <property type="entry name" value="Homeodomain-like"/>
    <property type="match status" value="1"/>
</dbReference>
<dbReference type="InterPro" id="IPR010523">
    <property type="entry name" value="XylR_N"/>
</dbReference>
<dbReference type="GO" id="GO:0043565">
    <property type="term" value="F:sequence-specific DNA binding"/>
    <property type="evidence" value="ECO:0007669"/>
    <property type="project" value="InterPro"/>
</dbReference>
<dbReference type="InterPro" id="IPR025662">
    <property type="entry name" value="Sigma_54_int_dom_ATP-bd_1"/>
</dbReference>
<accession>A0A1H9LHD8</accession>
<gene>
    <name evidence="7" type="ORF">SAMN03080615_03954</name>
</gene>
<evidence type="ECO:0000256" key="1">
    <source>
        <dbReference type="ARBA" id="ARBA00022741"/>
    </source>
</evidence>
<dbReference type="Pfam" id="PF00158">
    <property type="entry name" value="Sigma54_activat"/>
    <property type="match status" value="1"/>
</dbReference>
<dbReference type="PRINTS" id="PR01590">
    <property type="entry name" value="HTHFIS"/>
</dbReference>
<dbReference type="GO" id="GO:0006355">
    <property type="term" value="P:regulation of DNA-templated transcription"/>
    <property type="evidence" value="ECO:0007669"/>
    <property type="project" value="InterPro"/>
</dbReference>
<evidence type="ECO:0000259" key="6">
    <source>
        <dbReference type="PROSITE" id="PS50045"/>
    </source>
</evidence>
<dbReference type="OrthoDB" id="9804019at2"/>
<dbReference type="FunFam" id="3.40.50.300:FF:000006">
    <property type="entry name" value="DNA-binding transcriptional regulator NtrC"/>
    <property type="match status" value="1"/>
</dbReference>
<dbReference type="Pfam" id="PF02954">
    <property type="entry name" value="HTH_8"/>
    <property type="match status" value="1"/>
</dbReference>
<dbReference type="PROSITE" id="PS50045">
    <property type="entry name" value="SIGMA54_INTERACT_4"/>
    <property type="match status" value="1"/>
</dbReference>
<dbReference type="InterPro" id="IPR027417">
    <property type="entry name" value="P-loop_NTPase"/>
</dbReference>
<dbReference type="GO" id="GO:0005524">
    <property type="term" value="F:ATP binding"/>
    <property type="evidence" value="ECO:0007669"/>
    <property type="project" value="UniProtKB-KW"/>
</dbReference>
<dbReference type="SUPFAM" id="SSF46689">
    <property type="entry name" value="Homeodomain-like"/>
    <property type="match status" value="1"/>
</dbReference>
<reference evidence="8" key="1">
    <citation type="submission" date="2016-10" db="EMBL/GenBank/DDBJ databases">
        <authorList>
            <person name="Varghese N."/>
            <person name="Submissions S."/>
        </authorList>
    </citation>
    <scope>NUCLEOTIDE SEQUENCE [LARGE SCALE GENOMIC DNA]</scope>
    <source>
        <strain evidence="8">DSM 18887</strain>
    </source>
</reference>
<dbReference type="STRING" id="355243.SAMN03080615_03954"/>
<dbReference type="InterPro" id="IPR024096">
    <property type="entry name" value="NO_sig/Golgi_transp_ligand-bd"/>
</dbReference>
<protein>
    <submittedName>
        <fullName evidence="7">Regulatory protein, Fis family</fullName>
    </submittedName>
</protein>
<dbReference type="SUPFAM" id="SSF111126">
    <property type="entry name" value="Ligand-binding domain in the NO signalling and Golgi transport"/>
    <property type="match status" value="1"/>
</dbReference>
<proteinExistence type="predicted"/>
<keyword evidence="2" id="KW-0067">ATP-binding</keyword>
<keyword evidence="3" id="KW-0805">Transcription regulation</keyword>
<dbReference type="InterPro" id="IPR025943">
    <property type="entry name" value="Sigma_54_int_dom_ATP-bd_2"/>
</dbReference>
<dbReference type="InterPro" id="IPR002078">
    <property type="entry name" value="Sigma_54_int"/>
</dbReference>